<dbReference type="AlphaFoldDB" id="A0A4R9K4E0"/>
<dbReference type="RefSeq" id="WP_135623251.1">
    <property type="nucleotide sequence ID" value="NZ_RQGD01000022.1"/>
</dbReference>
<comment type="caution">
    <text evidence="4">The sequence shown here is derived from an EMBL/GenBank/DDBJ whole genome shotgun (WGS) entry which is preliminary data.</text>
</comment>
<keyword evidence="5" id="KW-1185">Reference proteome</keyword>
<dbReference type="Gene3D" id="3.40.50.2300">
    <property type="match status" value="1"/>
</dbReference>
<evidence type="ECO:0000313" key="5">
    <source>
        <dbReference type="Proteomes" id="UP000297693"/>
    </source>
</evidence>
<dbReference type="SUPFAM" id="SSF52172">
    <property type="entry name" value="CheY-like"/>
    <property type="match status" value="1"/>
</dbReference>
<dbReference type="InterPro" id="IPR011006">
    <property type="entry name" value="CheY-like_superfamily"/>
</dbReference>
<dbReference type="EMBL" id="RQGD01000022">
    <property type="protein sequence ID" value="TGL60326.1"/>
    <property type="molecule type" value="Genomic_DNA"/>
</dbReference>
<dbReference type="CDD" id="cd00156">
    <property type="entry name" value="REC"/>
    <property type="match status" value="1"/>
</dbReference>
<gene>
    <name evidence="4" type="ORF">EHQ58_07475</name>
</gene>
<reference evidence="4" key="1">
    <citation type="journal article" date="2019" name="PLoS Negl. Trop. Dis.">
        <title>Revisiting the worldwide diversity of Leptospira species in the environment.</title>
        <authorList>
            <person name="Vincent A.T."/>
            <person name="Schiettekatte O."/>
            <person name="Bourhy P."/>
            <person name="Veyrier F.J."/>
            <person name="Picardeau M."/>
        </authorList>
    </citation>
    <scope>NUCLEOTIDE SEQUENCE [LARGE SCALE GENOMIC DNA]</scope>
    <source>
        <strain evidence="4">201702476</strain>
    </source>
</reference>
<keyword evidence="1 2" id="KW-0597">Phosphoprotein</keyword>
<accession>A0A4R9K4E0</accession>
<evidence type="ECO:0000256" key="2">
    <source>
        <dbReference type="PROSITE-ProRule" id="PRU00169"/>
    </source>
</evidence>
<dbReference type="PROSITE" id="PS50110">
    <property type="entry name" value="RESPONSE_REGULATORY"/>
    <property type="match status" value="1"/>
</dbReference>
<sequence>MSSKKVLIVDDSTVTRLMIKKIIAESKPLIEFIEFDTADKAAIYLKTAESLDFVTLDQNMPGTLSGLDLAAEIRNQFPKVKVLLITANIQDAIRKQAESIGITFIEKPISPEKILPFLGGL</sequence>
<proteinExistence type="predicted"/>
<dbReference type="InterPro" id="IPR001789">
    <property type="entry name" value="Sig_transdc_resp-reg_receiver"/>
</dbReference>
<feature type="domain" description="Response regulatory" evidence="3">
    <location>
        <begin position="5"/>
        <end position="121"/>
    </location>
</feature>
<dbReference type="SMART" id="SM00448">
    <property type="entry name" value="REC"/>
    <property type="match status" value="1"/>
</dbReference>
<dbReference type="Proteomes" id="UP000297693">
    <property type="component" value="Unassembled WGS sequence"/>
</dbReference>
<dbReference type="PANTHER" id="PTHR44591:SF3">
    <property type="entry name" value="RESPONSE REGULATORY DOMAIN-CONTAINING PROTEIN"/>
    <property type="match status" value="1"/>
</dbReference>
<evidence type="ECO:0000256" key="1">
    <source>
        <dbReference type="ARBA" id="ARBA00022553"/>
    </source>
</evidence>
<evidence type="ECO:0000313" key="4">
    <source>
        <dbReference type="EMBL" id="TGL60326.1"/>
    </source>
</evidence>
<feature type="modified residue" description="4-aspartylphosphate" evidence="2">
    <location>
        <position position="57"/>
    </location>
</feature>
<dbReference type="GO" id="GO:0000160">
    <property type="term" value="P:phosphorelay signal transduction system"/>
    <property type="evidence" value="ECO:0007669"/>
    <property type="project" value="InterPro"/>
</dbReference>
<protein>
    <submittedName>
        <fullName evidence="4">Response regulator</fullName>
    </submittedName>
</protein>
<name>A0A4R9K4E0_9LEPT</name>
<organism evidence="4 5">
    <name type="scientific">Leptospira ognonensis</name>
    <dbReference type="NCBI Taxonomy" id="2484945"/>
    <lineage>
        <taxon>Bacteria</taxon>
        <taxon>Pseudomonadati</taxon>
        <taxon>Spirochaetota</taxon>
        <taxon>Spirochaetia</taxon>
        <taxon>Leptospirales</taxon>
        <taxon>Leptospiraceae</taxon>
        <taxon>Leptospira</taxon>
    </lineage>
</organism>
<dbReference type="OrthoDB" id="9796100at2"/>
<dbReference type="Pfam" id="PF00072">
    <property type="entry name" value="Response_reg"/>
    <property type="match status" value="1"/>
</dbReference>
<dbReference type="PANTHER" id="PTHR44591">
    <property type="entry name" value="STRESS RESPONSE REGULATOR PROTEIN 1"/>
    <property type="match status" value="1"/>
</dbReference>
<dbReference type="InterPro" id="IPR050595">
    <property type="entry name" value="Bact_response_regulator"/>
</dbReference>
<evidence type="ECO:0000259" key="3">
    <source>
        <dbReference type="PROSITE" id="PS50110"/>
    </source>
</evidence>